<evidence type="ECO:0000313" key="4">
    <source>
        <dbReference type="Proteomes" id="UP001144352"/>
    </source>
</evidence>
<name>A0A9W6LD37_9BACT</name>
<dbReference type="Pfam" id="PF02321">
    <property type="entry name" value="OEP"/>
    <property type="match status" value="2"/>
</dbReference>
<protein>
    <submittedName>
        <fullName evidence="3">RND transporter</fullName>
    </submittedName>
</protein>
<organism evidence="3 4">
    <name type="scientific">Geobacter hydrogenophilus</name>
    <dbReference type="NCBI Taxonomy" id="40983"/>
    <lineage>
        <taxon>Bacteria</taxon>
        <taxon>Pseudomonadati</taxon>
        <taxon>Thermodesulfobacteriota</taxon>
        <taxon>Desulfuromonadia</taxon>
        <taxon>Geobacterales</taxon>
        <taxon>Geobacteraceae</taxon>
        <taxon>Geobacter</taxon>
    </lineage>
</organism>
<dbReference type="RefSeq" id="WP_214187444.1">
    <property type="nucleotide sequence ID" value="NZ_BSDS01000002.1"/>
</dbReference>
<proteinExistence type="inferred from homology"/>
<dbReference type="EMBL" id="BSDS01000002">
    <property type="protein sequence ID" value="GLI39507.1"/>
    <property type="molecule type" value="Genomic_DNA"/>
</dbReference>
<evidence type="ECO:0000256" key="1">
    <source>
        <dbReference type="ARBA" id="ARBA00007613"/>
    </source>
</evidence>
<comment type="similarity">
    <text evidence="1">Belongs to the outer membrane factor (OMF) (TC 1.B.17) family.</text>
</comment>
<dbReference type="PANTHER" id="PTHR30203">
    <property type="entry name" value="OUTER MEMBRANE CATION EFFLUX PROTEIN"/>
    <property type="match status" value="1"/>
</dbReference>
<sequence length="467" mass="52991">MKYLRSLALLLLIFLFPVVTWAEEIKLPPENLPQLIDAALAGNPEVKSSQSRWQMFANKAKQAASLEDPMFMLKLQNLVAREPFSFGGSDPQTAKVIGISQQLPFWGKRDIRQEMAKHEAESYRWSIEERKLELARMVKETYYQIWATDKSLEIVAKNLQLLGDFVTIAESKYSVGQGVQQDIYKAGLEKSKMLDMQITLKQQRKSLEANLNYLLYRPGNTPVGPIADFSLPKITQSAEQLKYLAEEKRPQMKSLSELVSKGQAGHRLAEKEYWPDFNLSFEYMFREKVDNDMVKDPGYNMFTVGVTFNLPFQQEKRRAMVAESTSETSMATEELNALRNTISYTINDTLAQMDRRWRLVELYKGGIIPQAEQSLESAVISYRVSKVDFLTLLDGRMNLFNYERELYESQAEYMMKLAQLEAAVGGDITVATAPPVAAQPPTAPQAVAPAEPATPPQTPADEHSKHH</sequence>
<reference evidence="3" key="1">
    <citation type="submission" date="2022-12" db="EMBL/GenBank/DDBJ databases">
        <title>Reference genome sequencing for broad-spectrum identification of bacterial and archaeal isolates by mass spectrometry.</title>
        <authorList>
            <person name="Sekiguchi Y."/>
            <person name="Tourlousse D.M."/>
        </authorList>
    </citation>
    <scope>NUCLEOTIDE SEQUENCE</scope>
    <source>
        <strain evidence="3">H2</strain>
    </source>
</reference>
<dbReference type="Proteomes" id="UP001144352">
    <property type="component" value="Unassembled WGS sequence"/>
</dbReference>
<keyword evidence="4" id="KW-1185">Reference proteome</keyword>
<dbReference type="PANTHER" id="PTHR30203:SF24">
    <property type="entry name" value="BLR4935 PROTEIN"/>
    <property type="match status" value="1"/>
</dbReference>
<evidence type="ECO:0000256" key="2">
    <source>
        <dbReference type="SAM" id="MobiDB-lite"/>
    </source>
</evidence>
<dbReference type="InterPro" id="IPR010131">
    <property type="entry name" value="MdtP/NodT-like"/>
</dbReference>
<dbReference type="GO" id="GO:0015562">
    <property type="term" value="F:efflux transmembrane transporter activity"/>
    <property type="evidence" value="ECO:0007669"/>
    <property type="project" value="InterPro"/>
</dbReference>
<dbReference type="Gene3D" id="1.20.1600.10">
    <property type="entry name" value="Outer membrane efflux proteins (OEP)"/>
    <property type="match status" value="1"/>
</dbReference>
<accession>A0A9W6LD37</accession>
<dbReference type="AlphaFoldDB" id="A0A9W6LD37"/>
<comment type="caution">
    <text evidence="3">The sequence shown here is derived from an EMBL/GenBank/DDBJ whole genome shotgun (WGS) entry which is preliminary data.</text>
</comment>
<gene>
    <name evidence="3" type="ORF">GHYDROH2_30080</name>
</gene>
<dbReference type="SUPFAM" id="SSF56954">
    <property type="entry name" value="Outer membrane efflux proteins (OEP)"/>
    <property type="match status" value="1"/>
</dbReference>
<feature type="region of interest" description="Disordered" evidence="2">
    <location>
        <begin position="435"/>
        <end position="467"/>
    </location>
</feature>
<evidence type="ECO:0000313" key="3">
    <source>
        <dbReference type="EMBL" id="GLI39507.1"/>
    </source>
</evidence>
<dbReference type="InterPro" id="IPR003423">
    <property type="entry name" value="OMP_efflux"/>
</dbReference>